<evidence type="ECO:0000259" key="6">
    <source>
        <dbReference type="Pfam" id="PF00593"/>
    </source>
</evidence>
<feature type="domain" description="TonB-dependent receptor plug" evidence="7">
    <location>
        <begin position="224"/>
        <end position="324"/>
    </location>
</feature>
<dbReference type="Pfam" id="PF13620">
    <property type="entry name" value="CarboxypepD_reg"/>
    <property type="match status" value="1"/>
</dbReference>
<keyword evidence="2 4" id="KW-0472">Membrane</keyword>
<gene>
    <name evidence="8" type="ORF">OK18_16110</name>
</gene>
<sequence length="1101" mass="124545">MKKRTQRMKSLKCGLTIAALFFTVTAEAQELVRKVSFSVPASKPLIEVLEEFAGKTGMRLAYSKQDIKELKVKGVKCENSSISSCLKDITNGLPVIFRLNGDLISIKYENPDVSVPGNGRISGKIVDEVGRPVAGAEVRIAQKTIITDNNGDFTIDLPSGLYTLTIKAPRYNPLRVEKLSVTNKETNTVSFALNPASDKITDIKEVVVTATRKADTQAGLLAQQKKAAQMSDGISAEQISKTPDNDIGGTLKRVTGITTIDNKYVVVRSMGERWNTAAMDGINLPSTEAYNQNFSFDIIPTAMVESVVVSKSATPDMNANFAGGYVEVRTKDIPNENFTTVTLGTSYNDQSAFKEFLTRKRGRYDYFGYDDGTRDFPKGLEAMSVSNPMFFEQSKQFTNDNFTTYKTKGDMGSNIQLALGRTYRLANNNKWGFAGAFVIRNEQNKLNIDHTGRGNWLDTTGPLDANGQIPFYDFKNKGASYQYNSTVAGMLNFGLQLNKSRISFRNSYTHIYDNTLTRITGWNEYTGGSGLPSNAEASYHYFYNGIIPDNDPSKIKSLDKPFTGNTDYPVYQMFLQNKLEGSHKTGNMEINWFAARTGVSSDTKDYTLHQTLYNFIGREILSYHEVNNSSSDFARGYIMSKETDYNYGASFKWSFDRELFKNDIKIGYAGASKTNTNQQQKFLLRVDENRNVPNSKILQMYGALSDWFDGSHYAPGGIGWQTRPLYKNEKYEGKVEQHAMYVMFDNRWKNNFRLVWGVRAEYFKYDLVSQQLDPGDSRNVNKPGVDDQPWQWMPSANFTYSPTNKINLRLAYNKTVIRPQFNERIGLPYFDPIANGHIYNTEMVSSVVNNYDFKFEWFPGLGEIFSAGIYYKNIDHPIEREGYLSSEGNLYLYNGNSKNAKLKGLEVEIRKNLGFIAENSILSDLFISGNFTYNDTKVIAFKDREKTGDGDATYEVARPLYGQTPYAYNMGLMYDGERLGLSFLYNAKGDQYITVGYSFNGEEIQRPYAVADGQISYKFLRNRNLEVKLNVRNLFNRVKEYYNNFNSYVARKDGGGSNLETERESMELLPGATNKYDKNIDKILFRAYSGRMFGLSVNYTF</sequence>
<dbReference type="Proteomes" id="UP000035213">
    <property type="component" value="Chromosome"/>
</dbReference>
<protein>
    <submittedName>
        <fullName evidence="8">TonB-dependent receptor</fullName>
    </submittedName>
</protein>
<dbReference type="InterPro" id="IPR036942">
    <property type="entry name" value="Beta-barrel_TonB_sf"/>
</dbReference>
<name>A0A0G3MA40_CHRGL</name>
<accession>A0A0G3MA40</accession>
<dbReference type="Pfam" id="PF00593">
    <property type="entry name" value="TonB_dep_Rec_b-barrel"/>
    <property type="match status" value="1"/>
</dbReference>
<dbReference type="Gene3D" id="2.40.170.20">
    <property type="entry name" value="TonB-dependent receptor, beta-barrel domain"/>
    <property type="match status" value="1"/>
</dbReference>
<dbReference type="AlphaFoldDB" id="A0A0G3MA40"/>
<keyword evidence="5" id="KW-0732">Signal</keyword>
<dbReference type="InterPro" id="IPR000531">
    <property type="entry name" value="Beta-barrel_TonB"/>
</dbReference>
<evidence type="ECO:0000256" key="4">
    <source>
        <dbReference type="RuleBase" id="RU003357"/>
    </source>
</evidence>
<dbReference type="InterPro" id="IPR008969">
    <property type="entry name" value="CarboxyPept-like_regulatory"/>
</dbReference>
<evidence type="ECO:0000313" key="8">
    <source>
        <dbReference type="EMBL" id="AKK73927.1"/>
    </source>
</evidence>
<dbReference type="Gene3D" id="2.60.40.1120">
    <property type="entry name" value="Carboxypeptidase-like, regulatory domain"/>
    <property type="match status" value="1"/>
</dbReference>
<keyword evidence="8" id="KW-0675">Receptor</keyword>
<evidence type="ECO:0000259" key="7">
    <source>
        <dbReference type="Pfam" id="PF07715"/>
    </source>
</evidence>
<organism evidence="8 9">
    <name type="scientific">Chryseobacterium gallinarum</name>
    <dbReference type="NCBI Taxonomy" id="1324352"/>
    <lineage>
        <taxon>Bacteria</taxon>
        <taxon>Pseudomonadati</taxon>
        <taxon>Bacteroidota</taxon>
        <taxon>Flavobacteriia</taxon>
        <taxon>Flavobacteriales</taxon>
        <taxon>Weeksellaceae</taxon>
        <taxon>Chryseobacterium group</taxon>
        <taxon>Chryseobacterium</taxon>
    </lineage>
</organism>
<dbReference type="KEGG" id="cgn:OK18_16110"/>
<dbReference type="PANTHER" id="PTHR40980">
    <property type="entry name" value="PLUG DOMAIN-CONTAINING PROTEIN"/>
    <property type="match status" value="1"/>
</dbReference>
<dbReference type="PANTHER" id="PTHR40980:SF4">
    <property type="entry name" value="TONB-DEPENDENT RECEPTOR-LIKE BETA-BARREL DOMAIN-CONTAINING PROTEIN"/>
    <property type="match status" value="1"/>
</dbReference>
<comment type="subcellular location">
    <subcellularLocation>
        <location evidence="1 4">Cell outer membrane</location>
    </subcellularLocation>
</comment>
<keyword evidence="4" id="KW-0798">TonB box</keyword>
<dbReference type="PATRIC" id="fig|1324352.5.peg.3362"/>
<dbReference type="SUPFAM" id="SSF56935">
    <property type="entry name" value="Porins"/>
    <property type="match status" value="1"/>
</dbReference>
<feature type="signal peptide" evidence="5">
    <location>
        <begin position="1"/>
        <end position="28"/>
    </location>
</feature>
<evidence type="ECO:0000313" key="9">
    <source>
        <dbReference type="Proteomes" id="UP000035213"/>
    </source>
</evidence>
<evidence type="ECO:0000256" key="2">
    <source>
        <dbReference type="ARBA" id="ARBA00023136"/>
    </source>
</evidence>
<dbReference type="EMBL" id="CP009928">
    <property type="protein sequence ID" value="AKK73927.1"/>
    <property type="molecule type" value="Genomic_DNA"/>
</dbReference>
<reference evidence="8 9" key="1">
    <citation type="submission" date="2014-11" db="EMBL/GenBank/DDBJ databases">
        <authorList>
            <person name="Park G.-S."/>
            <person name="Hong S.-J."/>
            <person name="Jung B.K."/>
            <person name="Khan A.R."/>
            <person name="Kwak Y."/>
            <person name="Shin J.-H."/>
        </authorList>
    </citation>
    <scope>NUCLEOTIDE SEQUENCE [LARGE SCALE GENOMIC DNA]</scope>
    <source>
        <strain evidence="8 9">DSM 27622</strain>
    </source>
</reference>
<evidence type="ECO:0000256" key="1">
    <source>
        <dbReference type="ARBA" id="ARBA00004442"/>
    </source>
</evidence>
<feature type="chain" id="PRO_5005185127" evidence="5">
    <location>
        <begin position="29"/>
        <end position="1101"/>
    </location>
</feature>
<dbReference type="GO" id="GO:0009279">
    <property type="term" value="C:cell outer membrane"/>
    <property type="evidence" value="ECO:0007669"/>
    <property type="project" value="UniProtKB-SubCell"/>
</dbReference>
<dbReference type="Pfam" id="PF07715">
    <property type="entry name" value="Plug"/>
    <property type="match status" value="1"/>
</dbReference>
<keyword evidence="3" id="KW-0998">Cell outer membrane</keyword>
<dbReference type="InterPro" id="IPR037066">
    <property type="entry name" value="Plug_dom_sf"/>
</dbReference>
<evidence type="ECO:0000256" key="5">
    <source>
        <dbReference type="SAM" id="SignalP"/>
    </source>
</evidence>
<comment type="similarity">
    <text evidence="4">Belongs to the TonB-dependent receptor family.</text>
</comment>
<feature type="domain" description="TonB-dependent receptor-like beta-barrel" evidence="6">
    <location>
        <begin position="609"/>
        <end position="1034"/>
    </location>
</feature>
<evidence type="ECO:0000256" key="3">
    <source>
        <dbReference type="ARBA" id="ARBA00023237"/>
    </source>
</evidence>
<dbReference type="Gene3D" id="2.170.130.10">
    <property type="entry name" value="TonB-dependent receptor, plug domain"/>
    <property type="match status" value="1"/>
</dbReference>
<dbReference type="SUPFAM" id="SSF49464">
    <property type="entry name" value="Carboxypeptidase regulatory domain-like"/>
    <property type="match status" value="1"/>
</dbReference>
<dbReference type="STRING" id="1324352.OK18_16110"/>
<dbReference type="InterPro" id="IPR012910">
    <property type="entry name" value="Plug_dom"/>
</dbReference>
<proteinExistence type="inferred from homology"/>